<proteinExistence type="inferred from homology"/>
<feature type="region of interest" description="Disordered" evidence="9">
    <location>
        <begin position="551"/>
        <end position="707"/>
    </location>
</feature>
<dbReference type="PROSITE" id="PS50067">
    <property type="entry name" value="KINESIN_MOTOR_2"/>
    <property type="match status" value="1"/>
</dbReference>
<dbReference type="GO" id="GO:0003777">
    <property type="term" value="F:microtubule motor activity"/>
    <property type="evidence" value="ECO:0007669"/>
    <property type="project" value="InterPro"/>
</dbReference>
<dbReference type="GO" id="GO:0009524">
    <property type="term" value="C:phragmoplast"/>
    <property type="evidence" value="ECO:0007669"/>
    <property type="project" value="UniProtKB-SubCell"/>
</dbReference>
<dbReference type="Pfam" id="PF11995">
    <property type="entry name" value="DUF3490"/>
    <property type="match status" value="1"/>
</dbReference>
<feature type="compositionally biased region" description="Basic and acidic residues" evidence="9">
    <location>
        <begin position="442"/>
        <end position="453"/>
    </location>
</feature>
<dbReference type="PRINTS" id="PR00380">
    <property type="entry name" value="KINESINHEAVY"/>
</dbReference>
<evidence type="ECO:0000256" key="7">
    <source>
        <dbReference type="ARBA" id="ARBA00023212"/>
    </source>
</evidence>
<gene>
    <name evidence="10" type="ORF">DCAR_0623716</name>
</gene>
<sequence>MGSFRDDESIHSFQSLQSDSTILSSAQGEKIFVAVRLRPLDDKEIARNEASEWECINNTTIMHNKEIPEKSMLPTTYVFDKVFACESSTKEVYEDGLKNVALSVVTGINTSIFAYGQTSSGKTYTMRGISEYAMADIFDYVHEHDEREFVLKFSAIEIYNESVRDLLGMDSTPLRLLDDPERGTVVEKLTEVTVRDWSHLKELMAICEAERQIGETSLNATSSRSHQIIRLTVESYAQDFSSADDLSSLAASVSFVDLAGSERSSQTLAVGSRLKEGSHINRSLLTLGTVIRKLRHVPFRDSKLTRILQNSLGGNARTAIICTMSPAHCHAEQSRNTLLFAACAKQVSTNAQVNVVMSEKALIKHLQKQLASLENELRIVKSASSPGDSSSLLREKELLIEKMDSDIRDLTRERDLAQSRLQEMLESTSDNQVSETWVSADRVPDASEKRSWRNENSVSDSSKVVDPPPLDVPSSNRNFLDKSQSHNSVNNVPQVFDNSDDFFLPHGSPNAYLNKYFGPDLSRGWEEIAQKNYYSSEVNCKEVQYVNGEPKTYKNSETATVPLPHNRDGNIGQVQSDPTSEAPQPNQDKKNIADDGSVGPKPTELSPSSPDNDASSLGNNKLVKSSSCRENDMTVSLIPLSQEYEKDTTPHNEYEVDFPVKPEEPVLDDNRGKLSIVDSSHESDSIDEKEKNDRKRPDSDSDSLFNGAMRDKEALKHNYEVKYGENTVQDAETNKYELMKIVKGSNEMRYGPEHQSSDWKLEFERQRKQIIRLWDACYIPLVHRSFFFLLFQGDPSDSVYLEVEYRRLSFLMQTTSRGTSSGAIDRERDMLSHQLLKKYRTKQREVLYEKWGIELNSKQRRKQLSRKLWKDTEDLDHVKASASLVAKLVGDPNQAPKETFGLSFAPQHGSFALPSLRKSTCAPY</sequence>
<dbReference type="InterPro" id="IPR021881">
    <property type="entry name" value="NACK_C"/>
</dbReference>
<keyword evidence="5" id="KW-0175">Coiled coil</keyword>
<dbReference type="Gene3D" id="3.40.850.10">
    <property type="entry name" value="Kinesin motor domain"/>
    <property type="match status" value="1"/>
</dbReference>
<dbReference type="AlphaFoldDB" id="A0A164VDM6"/>
<dbReference type="InterPro" id="IPR019821">
    <property type="entry name" value="Kinesin_motor_CS"/>
</dbReference>
<dbReference type="GO" id="GO:0008017">
    <property type="term" value="F:microtubule binding"/>
    <property type="evidence" value="ECO:0007669"/>
    <property type="project" value="InterPro"/>
</dbReference>
<dbReference type="GO" id="GO:0005874">
    <property type="term" value="C:microtubule"/>
    <property type="evidence" value="ECO:0007669"/>
    <property type="project" value="UniProtKB-KW"/>
</dbReference>
<feature type="compositionally biased region" description="Polar residues" evidence="9">
    <location>
        <begin position="605"/>
        <end position="626"/>
    </location>
</feature>
<dbReference type="GO" id="GO:0007018">
    <property type="term" value="P:microtubule-based movement"/>
    <property type="evidence" value="ECO:0007669"/>
    <property type="project" value="InterPro"/>
</dbReference>
<keyword evidence="2" id="KW-0493">Microtubule</keyword>
<comment type="subcellular location">
    <subcellularLocation>
        <location evidence="8">Cytoplasm</location>
        <location evidence="8">Cytoskeleton</location>
        <location evidence="8">Phragmoplast</location>
    </subcellularLocation>
</comment>
<name>A0A164VDM6_DAUCS</name>
<dbReference type="PANTHER" id="PTHR47968:SF54">
    <property type="entry name" value="KINESIN-LIKE PROTEIN NACK2"/>
    <property type="match status" value="1"/>
</dbReference>
<feature type="compositionally biased region" description="Polar residues" evidence="9">
    <location>
        <begin position="424"/>
        <end position="437"/>
    </location>
</feature>
<dbReference type="InterPro" id="IPR027640">
    <property type="entry name" value="Kinesin-like_fam"/>
</dbReference>
<dbReference type="CDD" id="cd01374">
    <property type="entry name" value="KISc_CENP_E"/>
    <property type="match status" value="1"/>
</dbReference>
<dbReference type="OMA" id="CHQLWKD"/>
<evidence type="ECO:0000256" key="1">
    <source>
        <dbReference type="ARBA" id="ARBA00007310"/>
    </source>
</evidence>
<dbReference type="InterPro" id="IPR027417">
    <property type="entry name" value="P-loop_NTPase"/>
</dbReference>
<evidence type="ECO:0000256" key="3">
    <source>
        <dbReference type="ARBA" id="ARBA00022741"/>
    </source>
</evidence>
<dbReference type="InterPro" id="IPR001752">
    <property type="entry name" value="Kinesin_motor_dom"/>
</dbReference>
<evidence type="ECO:0000256" key="9">
    <source>
        <dbReference type="SAM" id="MobiDB-lite"/>
    </source>
</evidence>
<keyword evidence="7" id="KW-0963">Cytoplasm</keyword>
<evidence type="ECO:0000313" key="10">
    <source>
        <dbReference type="EMBL" id="WOH04307.1"/>
    </source>
</evidence>
<dbReference type="PROSITE" id="PS00411">
    <property type="entry name" value="KINESIN_MOTOR_1"/>
    <property type="match status" value="1"/>
</dbReference>
<evidence type="ECO:0000313" key="11">
    <source>
        <dbReference type="Proteomes" id="UP000077755"/>
    </source>
</evidence>
<dbReference type="EMBL" id="CP093348">
    <property type="protein sequence ID" value="WOH04307.1"/>
    <property type="molecule type" value="Genomic_DNA"/>
</dbReference>
<evidence type="ECO:0000256" key="4">
    <source>
        <dbReference type="ARBA" id="ARBA00022840"/>
    </source>
</evidence>
<dbReference type="Gramene" id="KZM90191">
    <property type="protein sequence ID" value="KZM90191"/>
    <property type="gene ID" value="DCAR_022444"/>
</dbReference>
<evidence type="ECO:0000256" key="5">
    <source>
        <dbReference type="ARBA" id="ARBA00023054"/>
    </source>
</evidence>
<protein>
    <submittedName>
        <fullName evidence="10">Uncharacterized protein</fullName>
    </submittedName>
</protein>
<dbReference type="PANTHER" id="PTHR47968">
    <property type="entry name" value="CENTROMERE PROTEIN E"/>
    <property type="match status" value="1"/>
</dbReference>
<dbReference type="InterPro" id="IPR036961">
    <property type="entry name" value="Kinesin_motor_dom_sf"/>
</dbReference>
<dbReference type="SUPFAM" id="SSF52540">
    <property type="entry name" value="P-loop containing nucleoside triphosphate hydrolases"/>
    <property type="match status" value="1"/>
</dbReference>
<feature type="compositionally biased region" description="Basic and acidic residues" evidence="9">
    <location>
        <begin position="679"/>
        <end position="699"/>
    </location>
</feature>
<keyword evidence="6" id="KW-0505">Motor protein</keyword>
<reference evidence="10" key="1">
    <citation type="journal article" date="2016" name="Nat. Genet.">
        <title>A high-quality carrot genome assembly provides new insights into carotenoid accumulation and asterid genome evolution.</title>
        <authorList>
            <person name="Iorizzo M."/>
            <person name="Ellison S."/>
            <person name="Senalik D."/>
            <person name="Zeng P."/>
            <person name="Satapoomin P."/>
            <person name="Huang J."/>
            <person name="Bowman M."/>
            <person name="Iovene M."/>
            <person name="Sanseverino W."/>
            <person name="Cavagnaro P."/>
            <person name="Yildiz M."/>
            <person name="Macko-Podgorni A."/>
            <person name="Moranska E."/>
            <person name="Grzebelus E."/>
            <person name="Grzebelus D."/>
            <person name="Ashrafi H."/>
            <person name="Zheng Z."/>
            <person name="Cheng S."/>
            <person name="Spooner D."/>
            <person name="Van Deynze A."/>
            <person name="Simon P."/>
        </authorList>
    </citation>
    <scope>NUCLEOTIDE SEQUENCE</scope>
    <source>
        <tissue evidence="10">Leaf</tissue>
    </source>
</reference>
<organism evidence="10 11">
    <name type="scientific">Daucus carota subsp. sativus</name>
    <name type="common">Carrot</name>
    <dbReference type="NCBI Taxonomy" id="79200"/>
    <lineage>
        <taxon>Eukaryota</taxon>
        <taxon>Viridiplantae</taxon>
        <taxon>Streptophyta</taxon>
        <taxon>Embryophyta</taxon>
        <taxon>Tracheophyta</taxon>
        <taxon>Spermatophyta</taxon>
        <taxon>Magnoliopsida</taxon>
        <taxon>eudicotyledons</taxon>
        <taxon>Gunneridae</taxon>
        <taxon>Pentapetalae</taxon>
        <taxon>asterids</taxon>
        <taxon>campanulids</taxon>
        <taxon>Apiales</taxon>
        <taxon>Apiaceae</taxon>
        <taxon>Apioideae</taxon>
        <taxon>Scandiceae</taxon>
        <taxon>Daucinae</taxon>
        <taxon>Daucus</taxon>
        <taxon>Daucus sect. Daucus</taxon>
    </lineage>
</organism>
<dbReference type="GO" id="GO:0000919">
    <property type="term" value="P:cell plate assembly"/>
    <property type="evidence" value="ECO:0007669"/>
    <property type="project" value="UniProtKB-ARBA"/>
</dbReference>
<comment type="similarity">
    <text evidence="1">Belongs to the TRAFAC class myosin-kinesin ATPase superfamily. Kinesin family. KIN-7 subfamily.</text>
</comment>
<keyword evidence="7" id="KW-0206">Cytoskeleton</keyword>
<dbReference type="GO" id="GO:0005524">
    <property type="term" value="F:ATP binding"/>
    <property type="evidence" value="ECO:0007669"/>
    <property type="project" value="UniProtKB-UniRule"/>
</dbReference>
<feature type="region of interest" description="Disordered" evidence="9">
    <location>
        <begin position="424"/>
        <end position="471"/>
    </location>
</feature>
<dbReference type="SMART" id="SM00129">
    <property type="entry name" value="KISc"/>
    <property type="match status" value="1"/>
</dbReference>
<accession>A0A164VDM6</accession>
<reference evidence="10" key="2">
    <citation type="submission" date="2022-03" db="EMBL/GenBank/DDBJ databases">
        <title>Draft title - Genomic analysis of global carrot germplasm unveils the trajectory of domestication and the origin of high carotenoid orange carrot.</title>
        <authorList>
            <person name="Iorizzo M."/>
            <person name="Ellison S."/>
            <person name="Senalik D."/>
            <person name="Macko-Podgorni A."/>
            <person name="Grzebelus D."/>
            <person name="Bostan H."/>
            <person name="Rolling W."/>
            <person name="Curaba J."/>
            <person name="Simon P."/>
        </authorList>
    </citation>
    <scope>NUCLEOTIDE SEQUENCE</scope>
    <source>
        <tissue evidence="10">Leaf</tissue>
    </source>
</reference>
<evidence type="ECO:0000256" key="2">
    <source>
        <dbReference type="ARBA" id="ARBA00022701"/>
    </source>
</evidence>
<evidence type="ECO:0000256" key="8">
    <source>
        <dbReference type="ARBA" id="ARBA00060413"/>
    </source>
</evidence>
<keyword evidence="4" id="KW-0067">ATP-binding</keyword>
<keyword evidence="11" id="KW-1185">Reference proteome</keyword>
<feature type="compositionally biased region" description="Polar residues" evidence="9">
    <location>
        <begin position="572"/>
        <end position="586"/>
    </location>
</feature>
<dbReference type="FunFam" id="3.40.850.10:FF:000016">
    <property type="entry name" value="Kinesin-like protein"/>
    <property type="match status" value="1"/>
</dbReference>
<keyword evidence="3" id="KW-0547">Nucleotide-binding</keyword>
<dbReference type="Proteomes" id="UP000077755">
    <property type="component" value="Chromosome 6"/>
</dbReference>
<dbReference type="Pfam" id="PF00225">
    <property type="entry name" value="Kinesin"/>
    <property type="match status" value="1"/>
</dbReference>
<feature type="compositionally biased region" description="Basic and acidic residues" evidence="9">
    <location>
        <begin position="643"/>
        <end position="672"/>
    </location>
</feature>
<evidence type="ECO:0000256" key="6">
    <source>
        <dbReference type="ARBA" id="ARBA00023175"/>
    </source>
</evidence>